<organism evidence="9 10">
    <name type="scientific">Rhodococcoides kyotonense</name>
    <dbReference type="NCBI Taxonomy" id="398843"/>
    <lineage>
        <taxon>Bacteria</taxon>
        <taxon>Bacillati</taxon>
        <taxon>Actinomycetota</taxon>
        <taxon>Actinomycetes</taxon>
        <taxon>Mycobacteriales</taxon>
        <taxon>Nocardiaceae</taxon>
        <taxon>Rhodococcoides</taxon>
    </lineage>
</organism>
<evidence type="ECO:0000256" key="2">
    <source>
        <dbReference type="ARBA" id="ARBA00022617"/>
    </source>
</evidence>
<accession>A0A239CIC8</accession>
<reference evidence="10" key="1">
    <citation type="submission" date="2017-06" db="EMBL/GenBank/DDBJ databases">
        <authorList>
            <person name="Varghese N."/>
            <person name="Submissions S."/>
        </authorList>
    </citation>
    <scope>NUCLEOTIDE SEQUENCE [LARGE SCALE GENOMIC DNA]</scope>
    <source>
        <strain evidence="10">JCM 23211</strain>
    </source>
</reference>
<dbReference type="InterPro" id="IPR036136">
    <property type="entry name" value="Nit/Sulf_reduc_fer-like_dom_sf"/>
</dbReference>
<evidence type="ECO:0000256" key="6">
    <source>
        <dbReference type="ARBA" id="ARBA00023014"/>
    </source>
</evidence>
<keyword evidence="1" id="KW-0004">4Fe-4S</keyword>
<dbReference type="GO" id="GO:0016491">
    <property type="term" value="F:oxidoreductase activity"/>
    <property type="evidence" value="ECO:0007669"/>
    <property type="project" value="UniProtKB-KW"/>
</dbReference>
<feature type="domain" description="Nitrite/Sulfite reductase ferredoxin-like" evidence="8">
    <location>
        <begin position="35"/>
        <end position="86"/>
    </location>
</feature>
<keyword evidence="4" id="KW-0560">Oxidoreductase</keyword>
<keyword evidence="2" id="KW-0349">Heme</keyword>
<dbReference type="PANTHER" id="PTHR32439:SF9">
    <property type="entry name" value="BLR3264 PROTEIN"/>
    <property type="match status" value="1"/>
</dbReference>
<name>A0A239CIC8_9NOCA</name>
<dbReference type="SUPFAM" id="SSF56014">
    <property type="entry name" value="Nitrite and sulphite reductase 4Fe-4S domain-like"/>
    <property type="match status" value="1"/>
</dbReference>
<keyword evidence="5" id="KW-0408">Iron</keyword>
<dbReference type="InterPro" id="IPR045854">
    <property type="entry name" value="NO2/SO3_Rdtase_4Fe4S_sf"/>
</dbReference>
<sequence>MRRRRLSRRTDSLGYMSSRENPDRCPGALTMHQAADGGLARVRLPGGRLGSDAMAQLAHAATELGDGTLELTSRANVQFRGVTDGDELADRLAAAGLLPSPTHERVRNILASPLSGRVGGRADVRESITRLDTELCSRPTLAALPGRTLFALDDGRGDVTALQPDFGVQAITPDEFALVLAGADTGVRVAAEEIVGVLLGAAQAFVDLRSTEWRLSELPDGTDRMLAALGYVRTGAAELDVSGADVPPIGWLPQDDGRVALGGVLAMGVLDARLAEFLAAIERPLVVTPWRGIVVCDLDEGAAETVVRVLAPMGLSFDESSPWAQVGACTGSPGCEKSHADVRADLTLAVDEGRIPTGRRQYWSGCERRCGRPKGDVVDVVAGPTGYRVS</sequence>
<dbReference type="Pfam" id="PF03460">
    <property type="entry name" value="NIR_SIR_ferr"/>
    <property type="match status" value="1"/>
</dbReference>
<evidence type="ECO:0000256" key="4">
    <source>
        <dbReference type="ARBA" id="ARBA00023002"/>
    </source>
</evidence>
<dbReference type="InterPro" id="IPR051329">
    <property type="entry name" value="NIR_SIR_4Fe-4S"/>
</dbReference>
<evidence type="ECO:0000313" key="10">
    <source>
        <dbReference type="Proteomes" id="UP000198327"/>
    </source>
</evidence>
<dbReference type="InterPro" id="IPR012798">
    <property type="entry name" value="Cbl_synth_CobG-like"/>
</dbReference>
<proteinExistence type="predicted"/>
<keyword evidence="6" id="KW-0411">Iron-sulfur</keyword>
<dbReference type="AlphaFoldDB" id="A0A239CIC8"/>
<dbReference type="Gene3D" id="3.90.480.10">
    <property type="entry name" value="Sulfite Reductase Hemoprotein,Domain 2"/>
    <property type="match status" value="1"/>
</dbReference>
<dbReference type="PANTHER" id="PTHR32439">
    <property type="entry name" value="FERREDOXIN--NITRITE REDUCTASE, CHLOROPLASTIC"/>
    <property type="match status" value="1"/>
</dbReference>
<dbReference type="GO" id="GO:0046872">
    <property type="term" value="F:metal ion binding"/>
    <property type="evidence" value="ECO:0007669"/>
    <property type="project" value="UniProtKB-KW"/>
</dbReference>
<dbReference type="NCBIfam" id="TIGR02435">
    <property type="entry name" value="CobG"/>
    <property type="match status" value="1"/>
</dbReference>
<dbReference type="STRING" id="398843.A3K89_01865"/>
<dbReference type="GO" id="GO:0051539">
    <property type="term" value="F:4 iron, 4 sulfur cluster binding"/>
    <property type="evidence" value="ECO:0007669"/>
    <property type="project" value="UniProtKB-KW"/>
</dbReference>
<evidence type="ECO:0000256" key="7">
    <source>
        <dbReference type="SAM" id="MobiDB-lite"/>
    </source>
</evidence>
<dbReference type="SUPFAM" id="SSF55124">
    <property type="entry name" value="Nitrite/Sulfite reductase N-terminal domain-like"/>
    <property type="match status" value="2"/>
</dbReference>
<evidence type="ECO:0000313" key="9">
    <source>
        <dbReference type="EMBL" id="SNS19890.1"/>
    </source>
</evidence>
<dbReference type="Proteomes" id="UP000198327">
    <property type="component" value="Unassembled WGS sequence"/>
</dbReference>
<dbReference type="InterPro" id="IPR005117">
    <property type="entry name" value="NiRdtase/SiRdtase_haem-b_fer"/>
</dbReference>
<keyword evidence="10" id="KW-1185">Reference proteome</keyword>
<evidence type="ECO:0000256" key="5">
    <source>
        <dbReference type="ARBA" id="ARBA00023004"/>
    </source>
</evidence>
<feature type="region of interest" description="Disordered" evidence="7">
    <location>
        <begin position="1"/>
        <end position="23"/>
    </location>
</feature>
<gene>
    <name evidence="9" type="ORF">SAMN05421642_10135</name>
</gene>
<protein>
    <submittedName>
        <fullName evidence="9">Precorrin-3B synthase</fullName>
    </submittedName>
</protein>
<evidence type="ECO:0000256" key="3">
    <source>
        <dbReference type="ARBA" id="ARBA00022723"/>
    </source>
</evidence>
<dbReference type="Gene3D" id="3.30.413.10">
    <property type="entry name" value="Sulfite Reductase Hemoprotein, domain 1"/>
    <property type="match status" value="1"/>
</dbReference>
<keyword evidence="3" id="KW-0479">Metal-binding</keyword>
<dbReference type="EMBL" id="FZOW01000001">
    <property type="protein sequence ID" value="SNS19890.1"/>
    <property type="molecule type" value="Genomic_DNA"/>
</dbReference>
<evidence type="ECO:0000256" key="1">
    <source>
        <dbReference type="ARBA" id="ARBA00022485"/>
    </source>
</evidence>
<evidence type="ECO:0000259" key="8">
    <source>
        <dbReference type="Pfam" id="PF03460"/>
    </source>
</evidence>